<dbReference type="OrthoDB" id="5071693at2759"/>
<evidence type="ECO:0000256" key="2">
    <source>
        <dbReference type="SAM" id="MobiDB-lite"/>
    </source>
</evidence>
<comment type="caution">
    <text evidence="3">The sequence shown here is derived from an EMBL/GenBank/DDBJ whole genome shotgun (WGS) entry which is preliminary data.</text>
</comment>
<proteinExistence type="predicted"/>
<dbReference type="SUPFAM" id="SSF54001">
    <property type="entry name" value="Cysteine proteinases"/>
    <property type="match status" value="1"/>
</dbReference>
<dbReference type="Proteomes" id="UP000605986">
    <property type="component" value="Unassembled WGS sequence"/>
</dbReference>
<sequence>MDQGTPANAAENRKDKVKSFISDIADTPAPSKNDTAAAVKSNLGLRSNPERAQLLGGLNNEIPKFKAVKREAMTQHRNTKRRADNRDRNFQYLDHVWGSRHSWAPPAFFYNGEASGENTITPIASLTKLAVSKGIHLGSLWQPGGELHSAALSHPKGILTKAMATKAYNNLKTRVGIPASVFGILKQDADDYSPFEQGTPFKRPKISTIPVTIRHDPDPPASQTKHWSLAVLGPGKHHLRHYDPIVDDDRDSRVRATFDDILGNPHEFTFTRMFSLQLTPQQHDQHSYGLFVLEILEAILSNKRVPTIVFPEVSRAKILRMIDADQQPPRAFGLSEWRPWTSTPQTHSQSPLALPPISKAITTIATPSTAQMTKLVDDWISATPIFNPRERIASLTTEIRELEAQSQILAKRKLLLETFDSALDATNDLMHTVSDFGEPGSIWRPAAEQTRFQKCLDHVTMSHEVGKGKFSDHGDEMRMLQQCILAARKELDKLTAQAGQAEALEGLKIALVGVKEVFQVDE</sequence>
<evidence type="ECO:0000313" key="3">
    <source>
        <dbReference type="EMBL" id="KAF4449469.1"/>
    </source>
</evidence>
<keyword evidence="1" id="KW-0175">Coiled coil</keyword>
<reference evidence="3" key="1">
    <citation type="submission" date="2020-01" db="EMBL/GenBank/DDBJ databases">
        <title>Identification and distribution of gene clusters putatively required for synthesis of sphingolipid metabolism inhibitors in phylogenetically diverse species of the filamentous fungus Fusarium.</title>
        <authorList>
            <person name="Kim H.-S."/>
            <person name="Busman M."/>
            <person name="Brown D.W."/>
            <person name="Divon H."/>
            <person name="Uhlig S."/>
            <person name="Proctor R.H."/>
        </authorList>
    </citation>
    <scope>NUCLEOTIDE SEQUENCE</scope>
    <source>
        <strain evidence="3">NRRL 53441</strain>
    </source>
</reference>
<gene>
    <name evidence="3" type="ORF">F53441_7263</name>
</gene>
<dbReference type="AlphaFoldDB" id="A0A8H4KHW7"/>
<evidence type="ECO:0000313" key="4">
    <source>
        <dbReference type="Proteomes" id="UP000605986"/>
    </source>
</evidence>
<dbReference type="InterPro" id="IPR038765">
    <property type="entry name" value="Papain-like_cys_pep_sf"/>
</dbReference>
<name>A0A8H4KHW7_9HYPO</name>
<evidence type="ECO:0000256" key="1">
    <source>
        <dbReference type="SAM" id="Coils"/>
    </source>
</evidence>
<organism evidence="3 4">
    <name type="scientific">Fusarium austroafricanum</name>
    <dbReference type="NCBI Taxonomy" id="2364996"/>
    <lineage>
        <taxon>Eukaryota</taxon>
        <taxon>Fungi</taxon>
        <taxon>Dikarya</taxon>
        <taxon>Ascomycota</taxon>
        <taxon>Pezizomycotina</taxon>
        <taxon>Sordariomycetes</taxon>
        <taxon>Hypocreomycetidae</taxon>
        <taxon>Hypocreales</taxon>
        <taxon>Nectriaceae</taxon>
        <taxon>Fusarium</taxon>
        <taxon>Fusarium concolor species complex</taxon>
    </lineage>
</organism>
<accession>A0A8H4KHW7</accession>
<dbReference type="Gene3D" id="3.40.395.10">
    <property type="entry name" value="Adenoviral Proteinase, Chain A"/>
    <property type="match status" value="1"/>
</dbReference>
<dbReference type="EMBL" id="JAADJG010000284">
    <property type="protein sequence ID" value="KAF4449469.1"/>
    <property type="molecule type" value="Genomic_DNA"/>
</dbReference>
<feature type="coiled-coil region" evidence="1">
    <location>
        <begin position="477"/>
        <end position="504"/>
    </location>
</feature>
<protein>
    <recommendedName>
        <fullName evidence="5">Ubiquitin-like protease family profile domain-containing protein</fullName>
    </recommendedName>
</protein>
<keyword evidence="4" id="KW-1185">Reference proteome</keyword>
<feature type="region of interest" description="Disordered" evidence="2">
    <location>
        <begin position="1"/>
        <end position="40"/>
    </location>
</feature>
<evidence type="ECO:0008006" key="5">
    <source>
        <dbReference type="Google" id="ProtNLM"/>
    </source>
</evidence>